<evidence type="ECO:0000256" key="2">
    <source>
        <dbReference type="ARBA" id="ARBA00009496"/>
    </source>
</evidence>
<dbReference type="InterPro" id="IPR016195">
    <property type="entry name" value="Pol/histidinol_Pase-like"/>
</dbReference>
<comment type="similarity">
    <text evidence="2">Belongs to the DNA polymerase type-C family. DnaE subfamily.</text>
</comment>
<evidence type="ECO:0000256" key="7">
    <source>
        <dbReference type="ARBA" id="ARBA00022705"/>
    </source>
</evidence>
<dbReference type="InterPro" id="IPR011708">
    <property type="entry name" value="DNA_pol3_alpha_NTPase_dom"/>
</dbReference>
<dbReference type="CDD" id="cd04485">
    <property type="entry name" value="DnaE_OBF"/>
    <property type="match status" value="1"/>
</dbReference>
<dbReference type="GO" id="GO:0006260">
    <property type="term" value="P:DNA replication"/>
    <property type="evidence" value="ECO:0007669"/>
    <property type="project" value="UniProtKB-KW"/>
</dbReference>
<dbReference type="PATRIC" id="fig|331679.3.peg.903"/>
<dbReference type="InterPro" id="IPR004013">
    <property type="entry name" value="PHP_dom"/>
</dbReference>
<dbReference type="RefSeq" id="WP_057804116.1">
    <property type="nucleotide sequence ID" value="NZ_JQBX01000022.1"/>
</dbReference>
<keyword evidence="7" id="KW-0235">DNA replication</keyword>
<evidence type="ECO:0000256" key="6">
    <source>
        <dbReference type="ARBA" id="ARBA00022695"/>
    </source>
</evidence>
<evidence type="ECO:0000256" key="11">
    <source>
        <dbReference type="ARBA" id="ARBA00049244"/>
    </source>
</evidence>
<accession>A0A0R2L376</accession>
<dbReference type="InterPro" id="IPR004805">
    <property type="entry name" value="DnaE2/DnaE/PolC"/>
</dbReference>
<dbReference type="CDD" id="cd07431">
    <property type="entry name" value="PHP_PolIIIA"/>
    <property type="match status" value="1"/>
</dbReference>
<dbReference type="NCBIfam" id="NF004226">
    <property type="entry name" value="PRK05673.1"/>
    <property type="match status" value="1"/>
</dbReference>
<protein>
    <recommendedName>
        <fullName evidence="4">DNA polymerase III subunit alpha</fullName>
        <ecNumber evidence="3">2.7.7.7</ecNumber>
    </recommendedName>
</protein>
<evidence type="ECO:0000256" key="10">
    <source>
        <dbReference type="ARBA" id="ARBA00026073"/>
    </source>
</evidence>
<dbReference type="Gene3D" id="3.20.20.140">
    <property type="entry name" value="Metal-dependent hydrolases"/>
    <property type="match status" value="1"/>
</dbReference>
<dbReference type="Gene3D" id="1.10.150.870">
    <property type="match status" value="1"/>
</dbReference>
<reference evidence="13 14" key="1">
    <citation type="journal article" date="2015" name="Genome Announc.">
        <title>Expanding the biotechnology potential of lactobacilli through comparative genomics of 213 strains and associated genera.</title>
        <authorList>
            <person name="Sun Z."/>
            <person name="Harris H.M."/>
            <person name="McCann A."/>
            <person name="Guo C."/>
            <person name="Argimon S."/>
            <person name="Zhang W."/>
            <person name="Yang X."/>
            <person name="Jeffery I.B."/>
            <person name="Cooney J.C."/>
            <person name="Kagawa T.F."/>
            <person name="Liu W."/>
            <person name="Song Y."/>
            <person name="Salvetti E."/>
            <person name="Wrobel A."/>
            <person name="Rasinkangas P."/>
            <person name="Parkhill J."/>
            <person name="Rea M.C."/>
            <person name="O'Sullivan O."/>
            <person name="Ritari J."/>
            <person name="Douillard F.P."/>
            <person name="Paul Ross R."/>
            <person name="Yang R."/>
            <person name="Briner A.E."/>
            <person name="Felis G.E."/>
            <person name="de Vos W.M."/>
            <person name="Barrangou R."/>
            <person name="Klaenhammer T.R."/>
            <person name="Caufield P.W."/>
            <person name="Cui Y."/>
            <person name="Zhang H."/>
            <person name="O'Toole P.W."/>
        </authorList>
    </citation>
    <scope>NUCLEOTIDE SEQUENCE [LARGE SCALE GENOMIC DNA]</scope>
    <source>
        <strain evidence="13 14">DSM 18001</strain>
    </source>
</reference>
<dbReference type="Pfam" id="PF07733">
    <property type="entry name" value="DNA_pol3_alpha"/>
    <property type="match status" value="1"/>
</dbReference>
<comment type="function">
    <text evidence="9">DNA polymerase III is a complex, multichain enzyme responsible for most of the replicative synthesis in bacteria. This DNA polymerase also exhibits 3' to 5' exonuclease activity. The alpha chain is the DNA polymerase.</text>
</comment>
<keyword evidence="8" id="KW-0239">DNA-directed DNA polymerase</keyword>
<evidence type="ECO:0000259" key="12">
    <source>
        <dbReference type="SMART" id="SM00481"/>
    </source>
</evidence>
<dbReference type="PANTHER" id="PTHR32294:SF0">
    <property type="entry name" value="DNA POLYMERASE III SUBUNIT ALPHA"/>
    <property type="match status" value="1"/>
</dbReference>
<name>A0A0R2L376_9LACO</name>
<evidence type="ECO:0000256" key="3">
    <source>
        <dbReference type="ARBA" id="ARBA00012417"/>
    </source>
</evidence>
<comment type="caution">
    <text evidence="13">The sequence shown here is derived from an EMBL/GenBank/DDBJ whole genome shotgun (WGS) entry which is preliminary data.</text>
</comment>
<evidence type="ECO:0000256" key="5">
    <source>
        <dbReference type="ARBA" id="ARBA00022679"/>
    </source>
</evidence>
<dbReference type="InterPro" id="IPR029460">
    <property type="entry name" value="DNAPol_HHH"/>
</dbReference>
<comment type="subcellular location">
    <subcellularLocation>
        <location evidence="1">Cytoplasm</location>
    </subcellularLocation>
</comment>
<dbReference type="SUPFAM" id="SSF89550">
    <property type="entry name" value="PHP domain-like"/>
    <property type="match status" value="1"/>
</dbReference>
<proteinExistence type="inferred from homology"/>
<evidence type="ECO:0000256" key="4">
    <source>
        <dbReference type="ARBA" id="ARBA00019114"/>
    </source>
</evidence>
<dbReference type="Gene3D" id="1.10.10.1600">
    <property type="entry name" value="Bacterial DNA polymerase III alpha subunit, thumb domain"/>
    <property type="match status" value="1"/>
</dbReference>
<dbReference type="EC" id="2.7.7.7" evidence="3"/>
<evidence type="ECO:0000256" key="8">
    <source>
        <dbReference type="ARBA" id="ARBA00022932"/>
    </source>
</evidence>
<dbReference type="Pfam" id="PF02811">
    <property type="entry name" value="PHP"/>
    <property type="match status" value="1"/>
</dbReference>
<dbReference type="InterPro" id="IPR041931">
    <property type="entry name" value="DNA_pol3_alpha_thumb_dom"/>
</dbReference>
<dbReference type="SMART" id="SM00481">
    <property type="entry name" value="POLIIIAc"/>
    <property type="match status" value="1"/>
</dbReference>
<evidence type="ECO:0000256" key="9">
    <source>
        <dbReference type="ARBA" id="ARBA00025611"/>
    </source>
</evidence>
<organism evidence="13 14">
    <name type="scientific">Pediococcus stilesii</name>
    <dbReference type="NCBI Taxonomy" id="331679"/>
    <lineage>
        <taxon>Bacteria</taxon>
        <taxon>Bacillati</taxon>
        <taxon>Bacillota</taxon>
        <taxon>Bacilli</taxon>
        <taxon>Lactobacillales</taxon>
        <taxon>Lactobacillaceae</taxon>
        <taxon>Pediococcus</taxon>
    </lineage>
</organism>
<dbReference type="GO" id="GO:0005737">
    <property type="term" value="C:cytoplasm"/>
    <property type="evidence" value="ECO:0007669"/>
    <property type="project" value="UniProtKB-SubCell"/>
</dbReference>
<dbReference type="GO" id="GO:0003887">
    <property type="term" value="F:DNA-directed DNA polymerase activity"/>
    <property type="evidence" value="ECO:0007669"/>
    <property type="project" value="UniProtKB-KW"/>
</dbReference>
<dbReference type="Gene3D" id="2.40.50.140">
    <property type="entry name" value="Nucleic acid-binding proteins"/>
    <property type="match status" value="1"/>
</dbReference>
<sequence>MSFVPLQVLSSYSLLSSPIKINDLVVASKDRGYQAMALTDNNTMYGTVEFYQTCLAKNIKPIVGLTIWLNSAVGIDNEFALILIAKNVQGYRNLMQISSLKMTLDAKTNALSFDDIKPLLNGLIMIVPPIRSEIGELLERGMPERVDELIDQYQESADSNTLYLGVNLKQTNIMRQTLVQIAKDHQIECLPLPQVEYLDAEDHFATQVLKDIGSSEVIQHPELLAKNSGSNWLKPMESFENEYLENGYQQLVENLNAVVESIDMQIPFAKPQLPQFNTPEGQPSKKYLADLCQKALIESAKAQVAEYQERLDHELEIIQSMGFSDYFLIIHDVIRFAKDHHVLAGPGRGSAAGSLVAYLLGITSVDPIKYGLLFERFLNPERAQMPDIDLDIPDDRREFVLKYVHDKYGHQHVGQIITFGTLAAKQAIRDVARVFGEMPNKINQISALIPSELNITLDRAIRTSGRLQDFVNESERNKFMFETAKRLEGLPRHYSTHAAGIVLSQKDLVETVPVQNGNDDMLMSQYSKNYVERVGLLKMDFLGLRNLSLMADILKTVYKNNPNFDIEGINLNDQKTLRLFQQGDTSGIFQFESAGIRNVLRKIKPDAFNLVVAVNALHRPGPMENIDRFVKRKDGQENYSFPNKILENILGETYGILVYQEQVMEVASAMGGLSLGQADLLRRAMSKKKHDVIEQMQTTFVNGAVKRGYNDKLAVQVYSYIENFANYGFNKSHAVAYSKLAFQLAYLKVHFPGPFYAALLNSVIGSDLKTKEYIQELNRFDVKVVAPDINLSQMQYAYHEGVIMMGFLSIKGLRRDFIRGIIEERDQNGKFESVDSLLRRMRDRGINEEIITKLIFSGALDGFGYNRAELNNFLPELLKGISFSGKSVDLFEKLMPTIKRRPDLPLDEKLDREEELLGTYVSAHPVERYSGLIKTGHFKRVSDLKDGQAITVIAYIRNIRVIRTKKGEEMAFITISDQTGECEAVVFPRIYKSTKMLQSKRVLQFMGKVESRNDQLQLIIEKITAPKQNTLKSKTWLLKIPSRKNNPEFQGELFNIFKEYHGKIPVVLVYQDTNEQNQLPEKFDLQDNGEVKERLAELLGNGQISLIEK</sequence>
<dbReference type="InterPro" id="IPR040982">
    <property type="entry name" value="DNA_pol3_finger"/>
</dbReference>
<keyword evidence="14" id="KW-1185">Reference proteome</keyword>
<evidence type="ECO:0000313" key="13">
    <source>
        <dbReference type="EMBL" id="KRN93175.1"/>
    </source>
</evidence>
<dbReference type="PANTHER" id="PTHR32294">
    <property type="entry name" value="DNA POLYMERASE III SUBUNIT ALPHA"/>
    <property type="match status" value="1"/>
</dbReference>
<dbReference type="InterPro" id="IPR004365">
    <property type="entry name" value="NA-bd_OB_tRNA"/>
</dbReference>
<evidence type="ECO:0000313" key="14">
    <source>
        <dbReference type="Proteomes" id="UP000051859"/>
    </source>
</evidence>
<dbReference type="GO" id="GO:0008408">
    <property type="term" value="F:3'-5' exonuclease activity"/>
    <property type="evidence" value="ECO:0007669"/>
    <property type="project" value="InterPro"/>
</dbReference>
<dbReference type="STRING" id="331679.IV81_GL000898"/>
<comment type="catalytic activity">
    <reaction evidence="11">
        <text>DNA(n) + a 2'-deoxyribonucleoside 5'-triphosphate = DNA(n+1) + diphosphate</text>
        <dbReference type="Rhea" id="RHEA:22508"/>
        <dbReference type="Rhea" id="RHEA-COMP:17339"/>
        <dbReference type="Rhea" id="RHEA-COMP:17340"/>
        <dbReference type="ChEBI" id="CHEBI:33019"/>
        <dbReference type="ChEBI" id="CHEBI:61560"/>
        <dbReference type="ChEBI" id="CHEBI:173112"/>
        <dbReference type="EC" id="2.7.7.7"/>
    </reaction>
</comment>
<evidence type="ECO:0000256" key="1">
    <source>
        <dbReference type="ARBA" id="ARBA00004496"/>
    </source>
</evidence>
<dbReference type="Pfam" id="PF01336">
    <property type="entry name" value="tRNA_anti-codon"/>
    <property type="match status" value="1"/>
</dbReference>
<dbReference type="AlphaFoldDB" id="A0A0R2L376"/>
<dbReference type="Proteomes" id="UP000051859">
    <property type="component" value="Unassembled WGS sequence"/>
</dbReference>
<dbReference type="InterPro" id="IPR012340">
    <property type="entry name" value="NA-bd_OB-fold"/>
</dbReference>
<dbReference type="InterPro" id="IPR003141">
    <property type="entry name" value="Pol/His_phosphatase_N"/>
</dbReference>
<dbReference type="Pfam" id="PF17657">
    <property type="entry name" value="DNA_pol3_finger"/>
    <property type="match status" value="1"/>
</dbReference>
<dbReference type="GO" id="GO:0003676">
    <property type="term" value="F:nucleic acid binding"/>
    <property type="evidence" value="ECO:0007669"/>
    <property type="project" value="InterPro"/>
</dbReference>
<keyword evidence="6" id="KW-0548">Nucleotidyltransferase</keyword>
<feature type="domain" description="Polymerase/histidinol phosphatase N-terminal" evidence="12">
    <location>
        <begin position="4"/>
        <end position="71"/>
    </location>
</feature>
<dbReference type="SUPFAM" id="SSF50249">
    <property type="entry name" value="Nucleic acid-binding proteins"/>
    <property type="match status" value="1"/>
</dbReference>
<comment type="subunit">
    <text evidence="10">DNA polymerase III contains a core (composed of alpha, epsilon and theta chains) that associates with a tau subunit. This core dimerizes to form the POLIII' complex. PolIII' associates with the gamma complex (composed of gamma, delta, delta', psi and chi chains) and with the beta chain to form the complete DNA polymerase III complex.</text>
</comment>
<dbReference type="NCBIfam" id="TIGR00594">
    <property type="entry name" value="polc"/>
    <property type="match status" value="1"/>
</dbReference>
<dbReference type="EMBL" id="JQBX01000022">
    <property type="protein sequence ID" value="KRN93175.1"/>
    <property type="molecule type" value="Genomic_DNA"/>
</dbReference>
<dbReference type="Pfam" id="PF14579">
    <property type="entry name" value="HHH_6"/>
    <property type="match status" value="1"/>
</dbReference>
<gene>
    <name evidence="13" type="ORF">IV81_GL000898</name>
</gene>
<keyword evidence="5" id="KW-0808">Transferase</keyword>